<dbReference type="EMBL" id="MVGC01005318">
    <property type="protein sequence ID" value="RJE16420.1"/>
    <property type="molecule type" value="Genomic_DNA"/>
</dbReference>
<sequence length="80" mass="8508">MRRISLATGGSLAGGSAIAALRLSASNQPIADGLRALVSSVCAVRPGRFRLTEKREQIRRARANLFSLRAAISSHTCTRS</sequence>
<reference evidence="2" key="1">
    <citation type="submission" date="2017-02" db="EMBL/GenBank/DDBJ databases">
        <authorList>
            <person name="Tafer H."/>
            <person name="Lopandic K."/>
        </authorList>
    </citation>
    <scope>NUCLEOTIDE SEQUENCE [LARGE SCALE GENOMIC DNA]</scope>
    <source>
        <strain evidence="2">CBS 366.77</strain>
    </source>
</reference>
<dbReference type="Proteomes" id="UP000266188">
    <property type="component" value="Unassembled WGS sequence"/>
</dbReference>
<comment type="caution">
    <text evidence="1">The sequence shown here is derived from an EMBL/GenBank/DDBJ whole genome shotgun (WGS) entry which is preliminary data.</text>
</comment>
<name>A0A3A2Z100_9EURO</name>
<gene>
    <name evidence="1" type="ORF">PHISCL_11243</name>
</gene>
<proteinExistence type="predicted"/>
<dbReference type="AlphaFoldDB" id="A0A3A2Z100"/>
<feature type="non-terminal residue" evidence="1">
    <location>
        <position position="80"/>
    </location>
</feature>
<protein>
    <submittedName>
        <fullName evidence="1">Uncharacterized protein</fullName>
    </submittedName>
</protein>
<organism evidence="1 2">
    <name type="scientific">Aspergillus sclerotialis</name>
    <dbReference type="NCBI Taxonomy" id="2070753"/>
    <lineage>
        <taxon>Eukaryota</taxon>
        <taxon>Fungi</taxon>
        <taxon>Dikarya</taxon>
        <taxon>Ascomycota</taxon>
        <taxon>Pezizomycotina</taxon>
        <taxon>Eurotiomycetes</taxon>
        <taxon>Eurotiomycetidae</taxon>
        <taxon>Eurotiales</taxon>
        <taxon>Aspergillaceae</taxon>
        <taxon>Aspergillus</taxon>
        <taxon>Aspergillus subgen. Polypaecilum</taxon>
    </lineage>
</organism>
<evidence type="ECO:0000313" key="1">
    <source>
        <dbReference type="EMBL" id="RJE16420.1"/>
    </source>
</evidence>
<evidence type="ECO:0000313" key="2">
    <source>
        <dbReference type="Proteomes" id="UP000266188"/>
    </source>
</evidence>
<accession>A0A3A2Z100</accession>
<keyword evidence="2" id="KW-1185">Reference proteome</keyword>